<dbReference type="RefSeq" id="WP_149404264.1">
    <property type="nucleotide sequence ID" value="NZ_BIXY01000112.1"/>
</dbReference>
<dbReference type="PANTHER" id="PTHR47197:SF3">
    <property type="entry name" value="DIHYDRO-HEME D1 DEHYDROGENASE"/>
    <property type="match status" value="1"/>
</dbReference>
<dbReference type="InterPro" id="IPR011045">
    <property type="entry name" value="N2O_reductase_N"/>
</dbReference>
<dbReference type="SUPFAM" id="SSF50974">
    <property type="entry name" value="Nitrous oxide reductase, N-terminal domain"/>
    <property type="match status" value="1"/>
</dbReference>
<evidence type="ECO:0000313" key="4">
    <source>
        <dbReference type="EMBL" id="GCF11435.1"/>
    </source>
</evidence>
<gene>
    <name evidence="4" type="ORF">KDI_49990</name>
</gene>
<dbReference type="Proteomes" id="UP000322530">
    <property type="component" value="Unassembled WGS sequence"/>
</dbReference>
<accession>A0A5A5TJK8</accession>
<dbReference type="InterPro" id="IPR007312">
    <property type="entry name" value="Phosphoesterase"/>
</dbReference>
<dbReference type="InterPro" id="IPR017850">
    <property type="entry name" value="Alkaline_phosphatase_core_sf"/>
</dbReference>
<keyword evidence="5" id="KW-1185">Reference proteome</keyword>
<dbReference type="EMBL" id="BIXY01000112">
    <property type="protein sequence ID" value="GCF11435.1"/>
    <property type="molecule type" value="Genomic_DNA"/>
</dbReference>
<feature type="region of interest" description="Disordered" evidence="2">
    <location>
        <begin position="867"/>
        <end position="886"/>
    </location>
</feature>
<dbReference type="PANTHER" id="PTHR47197">
    <property type="entry name" value="PROTEIN NIRF"/>
    <property type="match status" value="1"/>
</dbReference>
<dbReference type="NCBIfam" id="TIGR02276">
    <property type="entry name" value="beta_rpt_yvtn"/>
    <property type="match status" value="2"/>
</dbReference>
<dbReference type="AlphaFoldDB" id="A0A5A5TJK8"/>
<evidence type="ECO:0000256" key="3">
    <source>
        <dbReference type="SAM" id="Phobius"/>
    </source>
</evidence>
<dbReference type="Pfam" id="PF04185">
    <property type="entry name" value="Phosphoesterase"/>
    <property type="match status" value="1"/>
</dbReference>
<evidence type="ECO:0000256" key="1">
    <source>
        <dbReference type="ARBA" id="ARBA00022801"/>
    </source>
</evidence>
<sequence>MRSVSPLPVGKLSRAVFTVMLVAVLATVLLFADNTIYHAALPANPKGMIHLINDWTITPAGSQTVLGDLPLNAILSPDGRYLLVANGGAGLQSLQLIATSDHTVVQSIPYTAPHSVFVGLAYSPDGKQVYAAGGGEDVIHTFTVASNGHLQVLDDISLHPAHRRAFPTGISLSPDGKRLYVANNLTNTLSVIDTATEDVLATIQVGNYPYMTLVSKDGQRIYVSNWGDASLAVIDAASGQVRTTIPVGEHPTALVLSPDAHYLYVTDADSDAISVVDTASEREVGRISVAPYAHAPLSSSPQGLALSADGKSLYVANAGNNEIVVIKLAGASGEIQGRIPTAWYPTAVSVNAANTMLYVTNGKGLGAGPNDKPTSASPVRTITSPVQRATSGYRDGYCHCSFDGFVGSMIKGLLTTLEVPGQQRLQLYTQQVARNDRKATAALNQRDPGNPIPIPGGKSPLKHVIYIIKENRTYDQVLGDEKKGNGDADLTLFPRANTPNLHALSERFGLLDNFYADAEVSADGHNWTDASNANDYVEKMWPQNYSPSPGRHRPNDFAGANAISLSPGGYLWDAAAEANLSYRDYGEFYQLHVPEPPSLLPAQQESQCAGPVAHSYLGTAIPEGQILCFAPMTLNTQVSPHLANHYDPRYKPFDLNYSDLDRVEEWKREFKQFVAQNTLPQLEIIWLPNDHTRGTAAGKLTPQSYLAQNDEAVGQLVDTVSHSKDWATTAIFITEDDAQNGPDHVDAHRTDSLVISPYTQRTQVYVDHTLYDTSAMIRTIELILGLRPLSQYDANAIPLWRLFHREAVLSSYTLQPAQVSLTERNTPNSYGAAATGQMDFADEDQIPMDQLNQILWHAIKGAHIPYPGTNGKAGKSGKANSNDPDG</sequence>
<protein>
    <submittedName>
        <fullName evidence="4">Lipoprotein</fullName>
    </submittedName>
</protein>
<organism evidence="4 5">
    <name type="scientific">Dictyobacter arantiisoli</name>
    <dbReference type="NCBI Taxonomy" id="2014874"/>
    <lineage>
        <taxon>Bacteria</taxon>
        <taxon>Bacillati</taxon>
        <taxon>Chloroflexota</taxon>
        <taxon>Ktedonobacteria</taxon>
        <taxon>Ktedonobacterales</taxon>
        <taxon>Dictyobacteraceae</taxon>
        <taxon>Dictyobacter</taxon>
    </lineage>
</organism>
<keyword evidence="3" id="KW-0812">Transmembrane</keyword>
<dbReference type="GO" id="GO:0016788">
    <property type="term" value="F:hydrolase activity, acting on ester bonds"/>
    <property type="evidence" value="ECO:0007669"/>
    <property type="project" value="InterPro"/>
</dbReference>
<keyword evidence="3" id="KW-1133">Transmembrane helix</keyword>
<name>A0A5A5TJK8_9CHLR</name>
<reference evidence="4 5" key="1">
    <citation type="submission" date="2019-01" db="EMBL/GenBank/DDBJ databases">
        <title>Draft genome sequence of Dictyobacter sp. Uno17.</title>
        <authorList>
            <person name="Wang C.M."/>
            <person name="Zheng Y."/>
            <person name="Sakai Y."/>
            <person name="Abe K."/>
            <person name="Yokota A."/>
            <person name="Yabe S."/>
        </authorList>
    </citation>
    <scope>NUCLEOTIDE SEQUENCE [LARGE SCALE GENOMIC DNA]</scope>
    <source>
        <strain evidence="4 5">Uno17</strain>
    </source>
</reference>
<evidence type="ECO:0000313" key="5">
    <source>
        <dbReference type="Proteomes" id="UP000322530"/>
    </source>
</evidence>
<evidence type="ECO:0000256" key="2">
    <source>
        <dbReference type="SAM" id="MobiDB-lite"/>
    </source>
</evidence>
<dbReference type="InterPro" id="IPR019405">
    <property type="entry name" value="Lactonase_7-beta_prop"/>
</dbReference>
<dbReference type="OrthoDB" id="145213at2"/>
<keyword evidence="4" id="KW-0449">Lipoprotein</keyword>
<keyword evidence="1" id="KW-0378">Hydrolase</keyword>
<proteinExistence type="predicted"/>
<keyword evidence="3" id="KW-0472">Membrane</keyword>
<dbReference type="Pfam" id="PF10282">
    <property type="entry name" value="Lactonase"/>
    <property type="match status" value="1"/>
</dbReference>
<dbReference type="InterPro" id="IPR051200">
    <property type="entry name" value="Host-pathogen_enzymatic-act"/>
</dbReference>
<dbReference type="InterPro" id="IPR015943">
    <property type="entry name" value="WD40/YVTN_repeat-like_dom_sf"/>
</dbReference>
<dbReference type="Gene3D" id="2.130.10.10">
    <property type="entry name" value="YVTN repeat-like/Quinoprotein amine dehydrogenase"/>
    <property type="match status" value="3"/>
</dbReference>
<comment type="caution">
    <text evidence="4">The sequence shown here is derived from an EMBL/GenBank/DDBJ whole genome shotgun (WGS) entry which is preliminary data.</text>
</comment>
<feature type="transmembrane region" description="Helical" evidence="3">
    <location>
        <begin position="12"/>
        <end position="32"/>
    </location>
</feature>
<dbReference type="InterPro" id="IPR011964">
    <property type="entry name" value="YVTN_b-propeller_repeat"/>
</dbReference>
<dbReference type="Gene3D" id="3.40.720.10">
    <property type="entry name" value="Alkaline Phosphatase, subunit A"/>
    <property type="match status" value="1"/>
</dbReference>